<comment type="caution">
    <text evidence="9">The sequence shown here is derived from an EMBL/GenBank/DDBJ whole genome shotgun (WGS) entry which is preliminary data.</text>
</comment>
<evidence type="ECO:0000256" key="1">
    <source>
        <dbReference type="ARBA" id="ARBA00004370"/>
    </source>
</evidence>
<keyword evidence="4" id="KW-0732">Signal</keyword>
<dbReference type="PANTHER" id="PTHR12815">
    <property type="entry name" value="SORTING AND ASSEMBLY MACHINERY SAMM50 PROTEIN FAMILY MEMBER"/>
    <property type="match status" value="1"/>
</dbReference>
<dbReference type="Gene3D" id="2.40.160.50">
    <property type="entry name" value="membrane protein fhac: a member of the omp85/tpsb transporter family"/>
    <property type="match status" value="1"/>
</dbReference>
<evidence type="ECO:0000256" key="2">
    <source>
        <dbReference type="ARBA" id="ARBA00022452"/>
    </source>
</evidence>
<evidence type="ECO:0000256" key="4">
    <source>
        <dbReference type="ARBA" id="ARBA00022729"/>
    </source>
</evidence>
<dbReference type="GO" id="GO:0019867">
    <property type="term" value="C:outer membrane"/>
    <property type="evidence" value="ECO:0007669"/>
    <property type="project" value="InterPro"/>
</dbReference>
<proteinExistence type="predicted"/>
<dbReference type="PANTHER" id="PTHR12815:SF47">
    <property type="entry name" value="TRANSLOCATION AND ASSEMBLY MODULE SUBUNIT TAMA"/>
    <property type="match status" value="1"/>
</dbReference>
<dbReference type="Pfam" id="PF07244">
    <property type="entry name" value="POTRA"/>
    <property type="match status" value="4"/>
</dbReference>
<dbReference type="RefSeq" id="WP_148402108.1">
    <property type="nucleotide sequence ID" value="NZ_VSKK01000001.1"/>
</dbReference>
<keyword evidence="6" id="KW-0472">Membrane</keyword>
<gene>
    <name evidence="9" type="ORF">ES674_00900</name>
</gene>
<comment type="subcellular location">
    <subcellularLocation>
        <location evidence="1">Membrane</location>
    </subcellularLocation>
</comment>
<dbReference type="GO" id="GO:0071709">
    <property type="term" value="P:membrane assembly"/>
    <property type="evidence" value="ECO:0007669"/>
    <property type="project" value="InterPro"/>
</dbReference>
<dbReference type="InterPro" id="IPR010827">
    <property type="entry name" value="BamA/TamA_POTRA"/>
</dbReference>
<dbReference type="OrthoDB" id="9802086at2"/>
<accession>A0A5D0R9P5</accession>
<evidence type="ECO:0000256" key="6">
    <source>
        <dbReference type="ARBA" id="ARBA00023136"/>
    </source>
</evidence>
<dbReference type="Gene3D" id="3.10.20.310">
    <property type="entry name" value="membrane protein fhac"/>
    <property type="match status" value="5"/>
</dbReference>
<feature type="domain" description="POTRA" evidence="8">
    <location>
        <begin position="309"/>
        <end position="394"/>
    </location>
</feature>
<evidence type="ECO:0000259" key="8">
    <source>
        <dbReference type="PROSITE" id="PS51779"/>
    </source>
</evidence>
<keyword evidence="5" id="KW-0677">Repeat</keyword>
<reference evidence="9 10" key="1">
    <citation type="submission" date="2019-08" db="EMBL/GenBank/DDBJ databases">
        <title>Genomes of Antarctic Bizionia species.</title>
        <authorList>
            <person name="Bowman J.P."/>
        </authorList>
    </citation>
    <scope>NUCLEOTIDE SEQUENCE [LARGE SCALE GENOMIC DNA]</scope>
    <source>
        <strain evidence="9 10">ADA-4</strain>
    </source>
</reference>
<keyword evidence="7" id="KW-0998">Cell outer membrane</keyword>
<keyword evidence="2" id="KW-1134">Transmembrane beta strand</keyword>
<dbReference type="Proteomes" id="UP000323720">
    <property type="component" value="Unassembled WGS sequence"/>
</dbReference>
<evidence type="ECO:0000256" key="3">
    <source>
        <dbReference type="ARBA" id="ARBA00022692"/>
    </source>
</evidence>
<dbReference type="EMBL" id="VSKK01000001">
    <property type="protein sequence ID" value="TYB78370.1"/>
    <property type="molecule type" value="Genomic_DNA"/>
</dbReference>
<evidence type="ECO:0000256" key="7">
    <source>
        <dbReference type="ARBA" id="ARBA00023237"/>
    </source>
</evidence>
<evidence type="ECO:0000256" key="5">
    <source>
        <dbReference type="ARBA" id="ARBA00022737"/>
    </source>
</evidence>
<evidence type="ECO:0000313" key="9">
    <source>
        <dbReference type="EMBL" id="TYB78370.1"/>
    </source>
</evidence>
<keyword evidence="10" id="KW-1185">Reference proteome</keyword>
<dbReference type="InterPro" id="IPR034746">
    <property type="entry name" value="POTRA"/>
</dbReference>
<name>A0A5D0R9P5_9FLAO</name>
<dbReference type="InterPro" id="IPR023707">
    <property type="entry name" value="OM_assembly_BamA"/>
</dbReference>
<feature type="domain" description="POTRA" evidence="8">
    <location>
        <begin position="397"/>
        <end position="473"/>
    </location>
</feature>
<feature type="domain" description="POTRA" evidence="8">
    <location>
        <begin position="219"/>
        <end position="306"/>
    </location>
</feature>
<protein>
    <submittedName>
        <fullName evidence="9">BamA/TamA family outer membrane protein</fullName>
    </submittedName>
</protein>
<dbReference type="PROSITE" id="PS51779">
    <property type="entry name" value="POTRA"/>
    <property type="match status" value="3"/>
</dbReference>
<dbReference type="Pfam" id="PF01103">
    <property type="entry name" value="Omp85"/>
    <property type="match status" value="1"/>
</dbReference>
<dbReference type="InterPro" id="IPR039910">
    <property type="entry name" value="D15-like"/>
</dbReference>
<sequence>MKQLLNIKKENDDLGKQVNNSINITSLKNYTSLIFTFLFLVSSLTLQAQELQSAPVGEKYILGDISVSGDSHFSAQTIVTYSGLRKGEEIVIPGDKISEAIRKLWKSNLFRDINIYLLKTEGNVAYLEIRLFDLPELNELKINGIKKSKQKDIISENNLQNGVKVTENLVTTTKNYLTNKYQKEGFLNTKVYINSIEVKDSTGRPSVNVVLNVDKGKKVKVSEINFVGNSAIPDAKLRKAMKNTKQKSIIRVFKRSKYIEADYKDDLVSLINKFKENGYRDARVLSDSITHIDEKNIALTIKVEEGEQYKFGDITFIGNSIYTDQQLRSILRINKGDIYNGVLLQERIADDTKPDAFDITNQYQNNGYLFSTINPVEVNTEGNVIDMEIRISEGKPVYFNSVTVVGNDVTNDRVIYRELHTRPGQLYSKANVVRTIRELSQLGYFDAEKIATDFNNPNPNEGTIDLEYGVVETGSSQVELQGGYGGGGFIGTLGLSFNNFSLKNIFNLDSYKPVPRGDGQKLALRLQASRFYQTYSFSFTEPWLGGKKPVQFSTSVSHSAQFLYDPRTGNADRDKRFNISGVSVGLAKRLTVPDDYFTLSQAVSFQHYDLKNYNTGLFTFGDGYSNNLAYTIGLSRNNTYNDPVFPTGGSSFSVTAKLSLPYSAFNGVDYDQLLMERAEFLAIQNDGNNSDIIRQQAASEVGNIDQERYKWLEFYKIKMKGDWYTQLFGKLIVKSSAEFGFLGAYNQARGVIPFERFFLGGDGLGSYSLDGRESIALRGYPNQSLQPVDSKNLTSNDGGTIYNKFSMELRYPISMSQTAKIFVLGFVEGGVSYNDFKDYNPFNLYRSSGVGVRIFMPAFGLLGIDFGYGFDSLPGQTKANGWEPHFIIGQQF</sequence>
<dbReference type="PIRSF" id="PIRSF006076">
    <property type="entry name" value="OM_assembly_OMP85"/>
    <property type="match status" value="1"/>
</dbReference>
<dbReference type="AlphaFoldDB" id="A0A5D0R9P5"/>
<organism evidence="9 10">
    <name type="scientific">Bizionia myxarmorum</name>
    <dbReference type="NCBI Taxonomy" id="291186"/>
    <lineage>
        <taxon>Bacteria</taxon>
        <taxon>Pseudomonadati</taxon>
        <taxon>Bacteroidota</taxon>
        <taxon>Flavobacteriia</taxon>
        <taxon>Flavobacteriales</taxon>
        <taxon>Flavobacteriaceae</taxon>
        <taxon>Bizionia</taxon>
    </lineage>
</organism>
<dbReference type="InterPro" id="IPR000184">
    <property type="entry name" value="Bac_surfAg_D15"/>
</dbReference>
<keyword evidence="3" id="KW-0812">Transmembrane</keyword>
<evidence type="ECO:0000313" key="10">
    <source>
        <dbReference type="Proteomes" id="UP000323720"/>
    </source>
</evidence>